<accession>A0AAE0RJQ7</accession>
<proteinExistence type="predicted"/>
<dbReference type="Proteomes" id="UP001274896">
    <property type="component" value="Unassembled WGS sequence"/>
</dbReference>
<name>A0AAE0RJQ7_9TELE</name>
<evidence type="ECO:0000313" key="2">
    <source>
        <dbReference type="Proteomes" id="UP001274896"/>
    </source>
</evidence>
<keyword evidence="2" id="KW-1185">Reference proteome</keyword>
<evidence type="ECO:0000313" key="1">
    <source>
        <dbReference type="EMBL" id="KAK3557431.1"/>
    </source>
</evidence>
<sequence length="90" mass="10626">MLILWLTEYQKGSYDDLFDMERYILMECIIQNPQYVPETSMNEDQLEGYFSDIPMLNSSVCDFSDEEISTKKEKHLRLGPEDLSDTLPYD</sequence>
<dbReference type="AlphaFoldDB" id="A0AAE0RJQ7"/>
<dbReference type="EMBL" id="JAUCMX010000001">
    <property type="protein sequence ID" value="KAK3557431.1"/>
    <property type="molecule type" value="Genomic_DNA"/>
</dbReference>
<gene>
    <name evidence="1" type="ORF">QTP70_026639</name>
</gene>
<protein>
    <submittedName>
        <fullName evidence="1">Uncharacterized protein</fullName>
    </submittedName>
</protein>
<comment type="caution">
    <text evidence="1">The sequence shown here is derived from an EMBL/GenBank/DDBJ whole genome shotgun (WGS) entry which is preliminary data.</text>
</comment>
<reference evidence="1" key="1">
    <citation type="submission" date="2023-06" db="EMBL/GenBank/DDBJ databases">
        <title>Male Hemibagrus guttatus genome.</title>
        <authorList>
            <person name="Bian C."/>
        </authorList>
    </citation>
    <scope>NUCLEOTIDE SEQUENCE</scope>
    <source>
        <strain evidence="1">Male_cb2023</strain>
        <tissue evidence="1">Muscle</tissue>
    </source>
</reference>
<organism evidence="1 2">
    <name type="scientific">Hemibagrus guttatus</name>
    <dbReference type="NCBI Taxonomy" id="175788"/>
    <lineage>
        <taxon>Eukaryota</taxon>
        <taxon>Metazoa</taxon>
        <taxon>Chordata</taxon>
        <taxon>Craniata</taxon>
        <taxon>Vertebrata</taxon>
        <taxon>Euteleostomi</taxon>
        <taxon>Actinopterygii</taxon>
        <taxon>Neopterygii</taxon>
        <taxon>Teleostei</taxon>
        <taxon>Ostariophysi</taxon>
        <taxon>Siluriformes</taxon>
        <taxon>Bagridae</taxon>
        <taxon>Hemibagrus</taxon>
    </lineage>
</organism>